<dbReference type="PANTHER" id="PTHR37535:SF3">
    <property type="entry name" value="FLUG DOMAIN-CONTAINING PROTEIN"/>
    <property type="match status" value="1"/>
</dbReference>
<sequence>VEEFHCLCQATPWCYPLDITGSVTNYLEQEALPERGAKSYKRKRKYAAKHYCVHLGRQLWEADWHEYKTPGRRVRLWGQTLGYAFSSSRQGEILESSARPDSGRGVYCKNINFGIFRNELGEAEIGLLFKIDAKGMARTPQKHPDHLLYEGFRARPLLLNPILALLAMCLAWGLFRDYITDNEILDIQAPPEGEVYLIEWSAPNAPLYKGWNGQMQTASSFDSDRRALGKRAGYIDPPTVHDYRAEGLVQIRESWRLLQGGYSKEQGVARENIKAMRCIYLYVFAADWYLDRNYSETQRKKHAGHRSSRTHHDYYAPNNDTDGQAAYLGDPVRTNVVDVFRNLKLERNPDLWQSFPAEKQYALKKTEEYLTIEKKLQDLGTSKAAGKERNKERNAL</sequence>
<gene>
    <name evidence="1" type="ORF">ACJ73_04548</name>
</gene>
<comment type="caution">
    <text evidence="1">The sequence shown here is derived from an EMBL/GenBank/DDBJ whole genome shotgun (WGS) entry which is preliminary data.</text>
</comment>
<feature type="non-terminal residue" evidence="1">
    <location>
        <position position="1"/>
    </location>
</feature>
<dbReference type="AlphaFoldDB" id="A0A1J9Q6I9"/>
<keyword evidence="2" id="KW-1185">Reference proteome</keyword>
<dbReference type="OrthoDB" id="4160863at2759"/>
<dbReference type="PANTHER" id="PTHR37535">
    <property type="entry name" value="FLUG DOMAIN PROTEIN"/>
    <property type="match status" value="1"/>
</dbReference>
<dbReference type="EMBL" id="LGTZ01000636">
    <property type="protein sequence ID" value="OJD24096.1"/>
    <property type="molecule type" value="Genomic_DNA"/>
</dbReference>
<reference evidence="1 2" key="1">
    <citation type="submission" date="2015-08" db="EMBL/GenBank/DDBJ databases">
        <title>Emmonsia species relationships and genome sequence.</title>
        <authorList>
            <person name="Cuomo C.A."/>
            <person name="Schwartz I.S."/>
            <person name="Kenyon C."/>
            <person name="De Hoog G.S."/>
            <person name="Govender N.P."/>
            <person name="Botha A."/>
            <person name="Moreno L."/>
            <person name="De Vries M."/>
            <person name="Munoz J.F."/>
            <person name="Stielow J.B."/>
        </authorList>
    </citation>
    <scope>NUCLEOTIDE SEQUENCE [LARGE SCALE GENOMIC DNA]</scope>
    <source>
        <strain evidence="1 2">EI222</strain>
    </source>
</reference>
<proteinExistence type="predicted"/>
<organism evidence="1 2">
    <name type="scientific">Blastomyces percursus</name>
    <dbReference type="NCBI Taxonomy" id="1658174"/>
    <lineage>
        <taxon>Eukaryota</taxon>
        <taxon>Fungi</taxon>
        <taxon>Dikarya</taxon>
        <taxon>Ascomycota</taxon>
        <taxon>Pezizomycotina</taxon>
        <taxon>Eurotiomycetes</taxon>
        <taxon>Eurotiomycetidae</taxon>
        <taxon>Onygenales</taxon>
        <taxon>Ajellomycetaceae</taxon>
        <taxon>Blastomyces</taxon>
    </lineage>
</organism>
<name>A0A1J9Q6I9_9EURO</name>
<dbReference type="VEuPathDB" id="FungiDB:ACJ73_04548"/>
<dbReference type="Proteomes" id="UP000242791">
    <property type="component" value="Unassembled WGS sequence"/>
</dbReference>
<protein>
    <submittedName>
        <fullName evidence="1">Uncharacterized protein</fullName>
    </submittedName>
</protein>
<evidence type="ECO:0000313" key="2">
    <source>
        <dbReference type="Proteomes" id="UP000242791"/>
    </source>
</evidence>
<accession>A0A1J9Q6I9</accession>
<dbReference type="STRING" id="1658174.A0A1J9Q6I9"/>
<evidence type="ECO:0000313" key="1">
    <source>
        <dbReference type="EMBL" id="OJD24096.1"/>
    </source>
</evidence>